<dbReference type="Proteomes" id="UP000032304">
    <property type="component" value="Chromosome 5"/>
</dbReference>
<dbReference type="eggNOG" id="KOG1075">
    <property type="taxonomic scope" value="Eukaryota"/>
</dbReference>
<keyword evidence="2" id="KW-1185">Reference proteome</keyword>
<dbReference type="EMBL" id="CM001744">
    <property type="protein sequence ID" value="KJB31600.1"/>
    <property type="molecule type" value="Genomic_DNA"/>
</dbReference>
<dbReference type="OMA" id="VEAQDWN"/>
<sequence>MDNFQFQAVNVQPILDVSSWVLHGEFKALVDSSWNSSESIVDNIEQFQEWNKRVYGNMFSCKHNLIVELTRVQRILEVRDSPRLSNRELELKQEIEEVLKHEELLWSQKS</sequence>
<reference evidence="1 2" key="1">
    <citation type="journal article" date="2012" name="Nature">
        <title>Repeated polyploidization of Gossypium genomes and the evolution of spinnable cotton fibres.</title>
        <authorList>
            <person name="Paterson A.H."/>
            <person name="Wendel J.F."/>
            <person name="Gundlach H."/>
            <person name="Guo H."/>
            <person name="Jenkins J."/>
            <person name="Jin D."/>
            <person name="Llewellyn D."/>
            <person name="Showmaker K.C."/>
            <person name="Shu S."/>
            <person name="Udall J."/>
            <person name="Yoo M.J."/>
            <person name="Byers R."/>
            <person name="Chen W."/>
            <person name="Doron-Faigenboim A."/>
            <person name="Duke M.V."/>
            <person name="Gong L."/>
            <person name="Grimwood J."/>
            <person name="Grover C."/>
            <person name="Grupp K."/>
            <person name="Hu G."/>
            <person name="Lee T.H."/>
            <person name="Li J."/>
            <person name="Lin L."/>
            <person name="Liu T."/>
            <person name="Marler B.S."/>
            <person name="Page J.T."/>
            <person name="Roberts A.W."/>
            <person name="Romanel E."/>
            <person name="Sanders W.S."/>
            <person name="Szadkowski E."/>
            <person name="Tan X."/>
            <person name="Tang H."/>
            <person name="Xu C."/>
            <person name="Wang J."/>
            <person name="Wang Z."/>
            <person name="Zhang D."/>
            <person name="Zhang L."/>
            <person name="Ashrafi H."/>
            <person name="Bedon F."/>
            <person name="Bowers J.E."/>
            <person name="Brubaker C.L."/>
            <person name="Chee P.W."/>
            <person name="Das S."/>
            <person name="Gingle A.R."/>
            <person name="Haigler C.H."/>
            <person name="Harker D."/>
            <person name="Hoffmann L.V."/>
            <person name="Hovav R."/>
            <person name="Jones D.C."/>
            <person name="Lemke C."/>
            <person name="Mansoor S."/>
            <person name="ur Rahman M."/>
            <person name="Rainville L.N."/>
            <person name="Rambani A."/>
            <person name="Reddy U.K."/>
            <person name="Rong J.K."/>
            <person name="Saranga Y."/>
            <person name="Scheffler B.E."/>
            <person name="Scheffler J.A."/>
            <person name="Stelly D.M."/>
            <person name="Triplett B.A."/>
            <person name="Van Deynze A."/>
            <person name="Vaslin M.F."/>
            <person name="Waghmare V.N."/>
            <person name="Walford S.A."/>
            <person name="Wright R.J."/>
            <person name="Zaki E.A."/>
            <person name="Zhang T."/>
            <person name="Dennis E.S."/>
            <person name="Mayer K.F."/>
            <person name="Peterson D.G."/>
            <person name="Rokhsar D.S."/>
            <person name="Wang X."/>
            <person name="Schmutz J."/>
        </authorList>
    </citation>
    <scope>NUCLEOTIDE SEQUENCE [LARGE SCALE GENOMIC DNA]</scope>
</reference>
<organism evidence="1 2">
    <name type="scientific">Gossypium raimondii</name>
    <name type="common">Peruvian cotton</name>
    <name type="synonym">Gossypium klotzschianum subsp. raimondii</name>
    <dbReference type="NCBI Taxonomy" id="29730"/>
    <lineage>
        <taxon>Eukaryota</taxon>
        <taxon>Viridiplantae</taxon>
        <taxon>Streptophyta</taxon>
        <taxon>Embryophyta</taxon>
        <taxon>Tracheophyta</taxon>
        <taxon>Spermatophyta</taxon>
        <taxon>Magnoliopsida</taxon>
        <taxon>eudicotyledons</taxon>
        <taxon>Gunneridae</taxon>
        <taxon>Pentapetalae</taxon>
        <taxon>rosids</taxon>
        <taxon>malvids</taxon>
        <taxon>Malvales</taxon>
        <taxon>Malvaceae</taxon>
        <taxon>Malvoideae</taxon>
        <taxon>Gossypium</taxon>
    </lineage>
</organism>
<gene>
    <name evidence="1" type="ORF">B456_005G202600</name>
</gene>
<accession>A0A0D2SKC9</accession>
<evidence type="ECO:0000313" key="2">
    <source>
        <dbReference type="Proteomes" id="UP000032304"/>
    </source>
</evidence>
<proteinExistence type="predicted"/>
<protein>
    <submittedName>
        <fullName evidence="1">Uncharacterized protein</fullName>
    </submittedName>
</protein>
<dbReference type="AlphaFoldDB" id="A0A0D2SKC9"/>
<dbReference type="Gramene" id="KJB31600">
    <property type="protein sequence ID" value="KJB31600"/>
    <property type="gene ID" value="B456_005G202600"/>
</dbReference>
<name>A0A0D2SKC9_GOSRA</name>
<evidence type="ECO:0000313" key="1">
    <source>
        <dbReference type="EMBL" id="KJB31600.1"/>
    </source>
</evidence>